<reference evidence="1 2" key="1">
    <citation type="journal article" date="2023" name="Microb. Genom.">
        <title>Mesoterricola silvestris gen. nov., sp. nov., Mesoterricola sediminis sp. nov., Geothrix oryzae sp. nov., Geothrix edaphica sp. nov., Geothrix rubra sp. nov., and Geothrix limicola sp. nov., six novel members of Acidobacteriota isolated from soils.</title>
        <authorList>
            <person name="Weisberg A.J."/>
            <person name="Pearce E."/>
            <person name="Kramer C.G."/>
            <person name="Chang J.H."/>
            <person name="Clarke C.R."/>
        </authorList>
    </citation>
    <scope>NUCLEOTIDE SEQUENCE [LARGE SCALE GENOMIC DNA]</scope>
    <source>
        <strain evidence="1 2">NB05-1H</strain>
    </source>
</reference>
<keyword evidence="2" id="KW-1185">Reference proteome</keyword>
<evidence type="ECO:0000313" key="1">
    <source>
        <dbReference type="EMBL" id="MDX3025653.1"/>
    </source>
</evidence>
<comment type="caution">
    <text evidence="1">The sequence shown here is derived from an EMBL/GenBank/DDBJ whole genome shotgun (WGS) entry which is preliminary data.</text>
</comment>
<dbReference type="RefSeq" id="WP_319167664.1">
    <property type="nucleotide sequence ID" value="NZ_JARAWP010000051.1"/>
</dbReference>
<name>A0ABU4MCM1_9ACTN</name>
<proteinExistence type="predicted"/>
<accession>A0ABU4MCM1</accession>
<dbReference type="Proteomes" id="UP001272987">
    <property type="component" value="Unassembled WGS sequence"/>
</dbReference>
<organism evidence="1 2">
    <name type="scientific">Streptomyces acidiscabies</name>
    <dbReference type="NCBI Taxonomy" id="42234"/>
    <lineage>
        <taxon>Bacteria</taxon>
        <taxon>Bacillati</taxon>
        <taxon>Actinomycetota</taxon>
        <taxon>Actinomycetes</taxon>
        <taxon>Kitasatosporales</taxon>
        <taxon>Streptomycetaceae</taxon>
        <taxon>Streptomyces</taxon>
    </lineage>
</organism>
<protein>
    <submittedName>
        <fullName evidence="1">Uncharacterized protein</fullName>
    </submittedName>
</protein>
<gene>
    <name evidence="1" type="ORF">PV666_48515</name>
</gene>
<dbReference type="EMBL" id="JARAWP010000051">
    <property type="protein sequence ID" value="MDX3025653.1"/>
    <property type="molecule type" value="Genomic_DNA"/>
</dbReference>
<sequence length="206" mass="22822">MGRIGRTREEIAAMQASLDAHDQTRERLRQAGQRAKDADIMRRAAIAEMGQAIRDNRARQQELGTTNRIDMDDAAALTGFSRRTLSAAVGTDYPGDLNLHVAGWGELSDRDLAIVVRDGADDGYGAEEELRQRHPVLAGLDLAAATVMREATRRWREEHPDVNLLDEPDDLGQVAAWHDIRRAYREIVGALANDRPAPVVPLNRSV</sequence>
<evidence type="ECO:0000313" key="2">
    <source>
        <dbReference type="Proteomes" id="UP001272987"/>
    </source>
</evidence>